<protein>
    <submittedName>
        <fullName evidence="4">Stage II sporulation protein D</fullName>
    </submittedName>
</protein>
<sequence>MSYYKTNNRVNRGSDIYKSLKPILNVLKYFVLAIGFLFISVYLILGKNETSSNSKSDNIENVESKVQDSNVQEASNNQGNEVQKEFSLTVDTVSVYLTKEGRAVELPLEEYIKGVISSEMPVTFEMEALKSQAIAARTYTLAHTKALGSGNHENAKGADLCDTVHCQVYMTKEARLKAWGVSGEKNWAKIEEAVNSTKGMVLTYNNELAKGAYYFSTSGGKTENVEEVFVNALPYLKSVDSPGEEISPSYKSSVTIPISKFVNTINNQYKDAGVSTGKLKSQIKISSKTEGGSVKEIKLGNITIPGKTFRVLFNLKSANFKIEILDKDVVINCIGSGHGVGMSQWGANVMAKAGKDYKDILKHYYSGVEIKTVNK</sequence>
<gene>
    <name evidence="4" type="ORF">J2Z44_000849</name>
</gene>
<keyword evidence="5" id="KW-1185">Reference proteome</keyword>
<dbReference type="InterPro" id="IPR013486">
    <property type="entry name" value="SpoIID/LytB"/>
</dbReference>
<keyword evidence="2" id="KW-0812">Transmembrane</keyword>
<feature type="transmembrane region" description="Helical" evidence="2">
    <location>
        <begin position="26"/>
        <end position="45"/>
    </location>
</feature>
<name>A0ABS4JZU2_9CLOT</name>
<dbReference type="Pfam" id="PF08486">
    <property type="entry name" value="SpoIID"/>
    <property type="match status" value="1"/>
</dbReference>
<evidence type="ECO:0000256" key="1">
    <source>
        <dbReference type="SAM" id="MobiDB-lite"/>
    </source>
</evidence>
<feature type="region of interest" description="Disordered" evidence="1">
    <location>
        <begin position="50"/>
        <end position="80"/>
    </location>
</feature>
<feature type="compositionally biased region" description="Polar residues" evidence="1">
    <location>
        <begin position="67"/>
        <end position="80"/>
    </location>
</feature>
<dbReference type="InterPro" id="IPR051922">
    <property type="entry name" value="Bact_Sporulation_Assoc"/>
</dbReference>
<evidence type="ECO:0000259" key="3">
    <source>
        <dbReference type="Pfam" id="PF08486"/>
    </source>
</evidence>
<proteinExistence type="predicted"/>
<evidence type="ECO:0000313" key="5">
    <source>
        <dbReference type="Proteomes" id="UP001519308"/>
    </source>
</evidence>
<organism evidence="4 5">
    <name type="scientific">Clostridium punense</name>
    <dbReference type="NCBI Taxonomy" id="1054297"/>
    <lineage>
        <taxon>Bacteria</taxon>
        <taxon>Bacillati</taxon>
        <taxon>Bacillota</taxon>
        <taxon>Clostridia</taxon>
        <taxon>Eubacteriales</taxon>
        <taxon>Clostridiaceae</taxon>
        <taxon>Clostridium</taxon>
    </lineage>
</organism>
<dbReference type="InterPro" id="IPR014225">
    <property type="entry name" value="Spore_II_D_firmicutes"/>
</dbReference>
<dbReference type="Proteomes" id="UP001519308">
    <property type="component" value="Unassembled WGS sequence"/>
</dbReference>
<dbReference type="PANTHER" id="PTHR30032:SF4">
    <property type="entry name" value="AMIDASE ENHANCER"/>
    <property type="match status" value="1"/>
</dbReference>
<evidence type="ECO:0000313" key="4">
    <source>
        <dbReference type="EMBL" id="MBP2021062.1"/>
    </source>
</evidence>
<feature type="domain" description="Sporulation stage II protein D amidase enhancer LytB N-terminal" evidence="3">
    <location>
        <begin position="103"/>
        <end position="204"/>
    </location>
</feature>
<keyword evidence="2" id="KW-0472">Membrane</keyword>
<dbReference type="EMBL" id="JAGGLL010000005">
    <property type="protein sequence ID" value="MBP2021062.1"/>
    <property type="molecule type" value="Genomic_DNA"/>
</dbReference>
<dbReference type="PANTHER" id="PTHR30032">
    <property type="entry name" value="N-ACETYLMURAMOYL-L-ALANINE AMIDASE-RELATED"/>
    <property type="match status" value="1"/>
</dbReference>
<comment type="caution">
    <text evidence="4">The sequence shown here is derived from an EMBL/GenBank/DDBJ whole genome shotgun (WGS) entry which is preliminary data.</text>
</comment>
<keyword evidence="2" id="KW-1133">Transmembrane helix</keyword>
<evidence type="ECO:0000256" key="2">
    <source>
        <dbReference type="SAM" id="Phobius"/>
    </source>
</evidence>
<feature type="compositionally biased region" description="Polar residues" evidence="1">
    <location>
        <begin position="50"/>
        <end position="61"/>
    </location>
</feature>
<dbReference type="NCBIfam" id="TIGR02669">
    <property type="entry name" value="SpoIID_LytB"/>
    <property type="match status" value="1"/>
</dbReference>
<reference evidence="4 5" key="1">
    <citation type="submission" date="2021-03" db="EMBL/GenBank/DDBJ databases">
        <title>Genomic Encyclopedia of Type Strains, Phase IV (KMG-IV): sequencing the most valuable type-strain genomes for metagenomic binning, comparative biology and taxonomic classification.</title>
        <authorList>
            <person name="Goeker M."/>
        </authorList>
    </citation>
    <scope>NUCLEOTIDE SEQUENCE [LARGE SCALE GENOMIC DNA]</scope>
    <source>
        <strain evidence="4 5">DSM 28650</strain>
    </source>
</reference>
<accession>A0ABS4JZU2</accession>
<dbReference type="InterPro" id="IPR013693">
    <property type="entry name" value="SpoIID/LytB_N"/>
</dbReference>
<dbReference type="RefSeq" id="WP_021282204.1">
    <property type="nucleotide sequence ID" value="NZ_JAGGLL010000005.1"/>
</dbReference>
<dbReference type="NCBIfam" id="TIGR02870">
    <property type="entry name" value="spore_II_D"/>
    <property type="match status" value="1"/>
</dbReference>